<dbReference type="GO" id="GO:0008270">
    <property type="term" value="F:zinc ion binding"/>
    <property type="evidence" value="ECO:0007669"/>
    <property type="project" value="TreeGrafter"/>
</dbReference>
<keyword evidence="3" id="KW-0418">Kinase</keyword>
<dbReference type="GO" id="GO:0050897">
    <property type="term" value="F:cobalt ion binding"/>
    <property type="evidence" value="ECO:0007669"/>
    <property type="project" value="TreeGrafter"/>
</dbReference>
<dbReference type="GO" id="GO:0016301">
    <property type="term" value="F:kinase activity"/>
    <property type="evidence" value="ECO:0007669"/>
    <property type="project" value="UniProtKB-KW"/>
</dbReference>
<evidence type="ECO:0000313" key="3">
    <source>
        <dbReference type="EMBL" id="SEQ84889.1"/>
    </source>
</evidence>
<dbReference type="GO" id="GO:1990170">
    <property type="term" value="P:stress response to cadmium ion"/>
    <property type="evidence" value="ECO:0007669"/>
    <property type="project" value="TreeGrafter"/>
</dbReference>
<sequence>MECQRCQQNEATVHYTQVVNGEKTEIHLCEQCAEQEGYMNFSNENMSIHQLLTSMFPFDQNVNQAQSIQTQQHNLQCDRCGTTYQQFRKRGKFGCSNCYRAFESNLNPLFRRVHSGNTKHVGKIPRRIGGNLHKQRELEQLQAKLQQLVYDEAFEEAAQVRDEIRKLKEELQQNKDGEA</sequence>
<accession>A0A1H9JDS5</accession>
<keyword evidence="1" id="KW-0175">Coiled coil</keyword>
<dbReference type="SUPFAM" id="SSF46600">
    <property type="entry name" value="C-terminal UvrC-binding domain of UvrB"/>
    <property type="match status" value="1"/>
</dbReference>
<evidence type="ECO:0000259" key="2">
    <source>
        <dbReference type="PROSITE" id="PS50151"/>
    </source>
</evidence>
<dbReference type="GO" id="GO:0046870">
    <property type="term" value="F:cadmium ion binding"/>
    <property type="evidence" value="ECO:0007669"/>
    <property type="project" value="TreeGrafter"/>
</dbReference>
<name>A0A1H9JDS5_9BACI</name>
<dbReference type="Gene3D" id="4.10.860.10">
    <property type="entry name" value="UVR domain"/>
    <property type="match status" value="1"/>
</dbReference>
<dbReference type="OrthoDB" id="9788704at2"/>
<evidence type="ECO:0000313" key="4">
    <source>
        <dbReference type="Proteomes" id="UP000199427"/>
    </source>
</evidence>
<dbReference type="InterPro" id="IPR025542">
    <property type="entry name" value="YacH"/>
</dbReference>
<dbReference type="PANTHER" id="PTHR38430:SF1">
    <property type="entry name" value="PROTEIN-ARGININE KINASE ACTIVATOR PROTEIN"/>
    <property type="match status" value="1"/>
</dbReference>
<feature type="coiled-coil region" evidence="1">
    <location>
        <begin position="131"/>
        <end position="177"/>
    </location>
</feature>
<dbReference type="RefSeq" id="WP_091774514.1">
    <property type="nucleotide sequence ID" value="NZ_CAESCL010000125.1"/>
</dbReference>
<evidence type="ECO:0000256" key="1">
    <source>
        <dbReference type="SAM" id="Coils"/>
    </source>
</evidence>
<dbReference type="InterPro" id="IPR036876">
    <property type="entry name" value="UVR_dom_sf"/>
</dbReference>
<dbReference type="GO" id="GO:0005507">
    <property type="term" value="F:copper ion binding"/>
    <property type="evidence" value="ECO:0007669"/>
    <property type="project" value="TreeGrafter"/>
</dbReference>
<dbReference type="GO" id="GO:1990169">
    <property type="term" value="P:stress response to copper ion"/>
    <property type="evidence" value="ECO:0007669"/>
    <property type="project" value="TreeGrafter"/>
</dbReference>
<proteinExistence type="predicted"/>
<dbReference type="EMBL" id="FOES01000030">
    <property type="protein sequence ID" value="SEQ84889.1"/>
    <property type="molecule type" value="Genomic_DNA"/>
</dbReference>
<organism evidence="3 4">
    <name type="scientific">Piscibacillus halophilus</name>
    <dbReference type="NCBI Taxonomy" id="571933"/>
    <lineage>
        <taxon>Bacteria</taxon>
        <taxon>Bacillati</taxon>
        <taxon>Bacillota</taxon>
        <taxon>Bacilli</taxon>
        <taxon>Bacillales</taxon>
        <taxon>Bacillaceae</taxon>
        <taxon>Piscibacillus</taxon>
    </lineage>
</organism>
<reference evidence="3 4" key="1">
    <citation type="submission" date="2016-10" db="EMBL/GenBank/DDBJ databases">
        <authorList>
            <person name="de Groot N.N."/>
        </authorList>
    </citation>
    <scope>NUCLEOTIDE SEQUENCE [LARGE SCALE GENOMIC DNA]</scope>
    <source>
        <strain evidence="3 4">DSM 21633</strain>
    </source>
</reference>
<gene>
    <name evidence="3" type="ORF">SAMN05216362_1305</name>
</gene>
<feature type="domain" description="UVR" evidence="2">
    <location>
        <begin position="135"/>
        <end position="170"/>
    </location>
</feature>
<dbReference type="PIRSF" id="PIRSF015034">
    <property type="entry name" value="YacH"/>
    <property type="match status" value="1"/>
</dbReference>
<dbReference type="AlphaFoldDB" id="A0A1H9JDS5"/>
<dbReference type="Proteomes" id="UP000199427">
    <property type="component" value="Unassembled WGS sequence"/>
</dbReference>
<dbReference type="PANTHER" id="PTHR38430">
    <property type="entry name" value="PROTEIN-ARGININE KINASE ACTIVATOR PROTEIN"/>
    <property type="match status" value="1"/>
</dbReference>
<keyword evidence="3" id="KW-0808">Transferase</keyword>
<keyword evidence="4" id="KW-1185">Reference proteome</keyword>
<dbReference type="STRING" id="571933.SAMN05216362_1305"/>
<dbReference type="Pfam" id="PF02151">
    <property type="entry name" value="UVR"/>
    <property type="match status" value="1"/>
</dbReference>
<dbReference type="InterPro" id="IPR001943">
    <property type="entry name" value="UVR_dom"/>
</dbReference>
<dbReference type="PROSITE" id="PS50151">
    <property type="entry name" value="UVR"/>
    <property type="match status" value="1"/>
</dbReference>
<protein>
    <submittedName>
        <fullName evidence="3">Protein arginine kinase activator</fullName>
    </submittedName>
</protein>